<comment type="caution">
    <text evidence="1">The sequence shown here is derived from an EMBL/GenBank/DDBJ whole genome shotgun (WGS) entry which is preliminary data.</text>
</comment>
<keyword evidence="2" id="KW-1185">Reference proteome</keyword>
<dbReference type="EMBL" id="BTSY01000003">
    <property type="protein sequence ID" value="GMT19476.1"/>
    <property type="molecule type" value="Genomic_DNA"/>
</dbReference>
<proteinExistence type="predicted"/>
<feature type="non-terminal residue" evidence="1">
    <location>
        <position position="1"/>
    </location>
</feature>
<organism evidence="1 2">
    <name type="scientific">Pristionchus fissidentatus</name>
    <dbReference type="NCBI Taxonomy" id="1538716"/>
    <lineage>
        <taxon>Eukaryota</taxon>
        <taxon>Metazoa</taxon>
        <taxon>Ecdysozoa</taxon>
        <taxon>Nematoda</taxon>
        <taxon>Chromadorea</taxon>
        <taxon>Rhabditida</taxon>
        <taxon>Rhabditina</taxon>
        <taxon>Diplogasteromorpha</taxon>
        <taxon>Diplogasteroidea</taxon>
        <taxon>Neodiplogasteridae</taxon>
        <taxon>Pristionchus</taxon>
    </lineage>
</organism>
<reference evidence="1" key="1">
    <citation type="submission" date="2023-10" db="EMBL/GenBank/DDBJ databases">
        <title>Genome assembly of Pristionchus species.</title>
        <authorList>
            <person name="Yoshida K."/>
            <person name="Sommer R.J."/>
        </authorList>
    </citation>
    <scope>NUCLEOTIDE SEQUENCE</scope>
    <source>
        <strain evidence="1">RS5133</strain>
    </source>
</reference>
<dbReference type="Proteomes" id="UP001432322">
    <property type="component" value="Unassembled WGS sequence"/>
</dbReference>
<gene>
    <name evidence="1" type="ORF">PFISCL1PPCAC_10773</name>
</gene>
<protein>
    <recommendedName>
        <fullName evidence="3">Activin types I and II receptor domain-containing protein</fullName>
    </recommendedName>
</protein>
<evidence type="ECO:0008006" key="3">
    <source>
        <dbReference type="Google" id="ProtNLM"/>
    </source>
</evidence>
<accession>A0AAV5VLI3</accession>
<dbReference type="AlphaFoldDB" id="A0AAV5VLI3"/>
<evidence type="ECO:0000313" key="1">
    <source>
        <dbReference type="EMBL" id="GMT19476.1"/>
    </source>
</evidence>
<name>A0AAV5VLI3_9BILA</name>
<evidence type="ECO:0000313" key="2">
    <source>
        <dbReference type="Proteomes" id="UP001432322"/>
    </source>
</evidence>
<sequence length="167" mass="18164">SFLFSKPLLFPQSSLSPSYRVLPPNQSIIVQMELSYLVTLLVAAMATVSEAIKCKCTKESDTVKCVDGTCEMEGGACLMLDHPQIGIHFTCHSRSLQDGSCRTKTSKSKQDVRICGCHSEDFCNYAIWPNGSASEGSKPISDATEQINGVSSIVSFLLPLLITLRLL</sequence>